<keyword evidence="2 6" id="KW-0812">Transmembrane</keyword>
<feature type="region of interest" description="Disordered" evidence="5">
    <location>
        <begin position="144"/>
        <end position="170"/>
    </location>
</feature>
<sequence>MGACTAYAYSDTDSTCSLYDLNLNTIRFTKDADSCGFKISRSQNCFDDGKSVTCQGYQNSPGSSASGPNSSNQPSNGSNTGMIIGIVVAVAVIAACVVAVLFYRRKKHSPILVEKQVEHIPPPTDAIPVEQVPQNQYFQATLAPASRTDSKSTAVASNATSSPQQSLQNTLPPVMKPNVESELPILQPGTSFSQANVMQPPVIQGSIQPPVMSSFENTHTQPPIMNLSTSSNKNDSQPPVIVFKESGAAQDSTISAQPPILKDH</sequence>
<comment type="subcellular location">
    <subcellularLocation>
        <location evidence="1">Membrane</location>
        <topology evidence="1">Single-pass membrane protein</topology>
    </subcellularLocation>
</comment>
<dbReference type="AlphaFoldDB" id="A0AAD5Y7L8"/>
<accession>A0AAD5Y7L8</accession>
<name>A0AAD5Y7L8_9FUNG</name>
<evidence type="ECO:0000313" key="8">
    <source>
        <dbReference type="Proteomes" id="UP001210925"/>
    </source>
</evidence>
<protein>
    <submittedName>
        <fullName evidence="7">Uncharacterized protein</fullName>
    </submittedName>
</protein>
<evidence type="ECO:0000313" key="7">
    <source>
        <dbReference type="EMBL" id="KAJ3256727.1"/>
    </source>
</evidence>
<keyword evidence="3 6" id="KW-1133">Transmembrane helix</keyword>
<feature type="transmembrane region" description="Helical" evidence="6">
    <location>
        <begin position="82"/>
        <end position="103"/>
    </location>
</feature>
<dbReference type="EMBL" id="JADGKB010000047">
    <property type="protein sequence ID" value="KAJ3256727.1"/>
    <property type="molecule type" value="Genomic_DNA"/>
</dbReference>
<dbReference type="InterPro" id="IPR051694">
    <property type="entry name" value="Immunoregulatory_rcpt-like"/>
</dbReference>
<feature type="compositionally biased region" description="Low complexity" evidence="5">
    <location>
        <begin position="59"/>
        <end position="76"/>
    </location>
</feature>
<dbReference type="Proteomes" id="UP001210925">
    <property type="component" value="Unassembled WGS sequence"/>
</dbReference>
<reference evidence="7" key="1">
    <citation type="submission" date="2020-05" db="EMBL/GenBank/DDBJ databases">
        <title>Phylogenomic resolution of chytrid fungi.</title>
        <authorList>
            <person name="Stajich J.E."/>
            <person name="Amses K."/>
            <person name="Simmons R."/>
            <person name="Seto K."/>
            <person name="Myers J."/>
            <person name="Bonds A."/>
            <person name="Quandt C.A."/>
            <person name="Barry K."/>
            <person name="Liu P."/>
            <person name="Grigoriev I."/>
            <person name="Longcore J.E."/>
            <person name="James T.Y."/>
        </authorList>
    </citation>
    <scope>NUCLEOTIDE SEQUENCE</scope>
    <source>
        <strain evidence="7">PLAUS21</strain>
    </source>
</reference>
<dbReference type="PANTHER" id="PTHR15549">
    <property type="entry name" value="PAIRED IMMUNOGLOBULIN-LIKE TYPE 2 RECEPTOR"/>
    <property type="match status" value="1"/>
</dbReference>
<feature type="compositionally biased region" description="Polar residues" evidence="5">
    <location>
        <begin position="151"/>
        <end position="170"/>
    </location>
</feature>
<evidence type="ECO:0000256" key="1">
    <source>
        <dbReference type="ARBA" id="ARBA00004167"/>
    </source>
</evidence>
<feature type="compositionally biased region" description="Polar residues" evidence="5">
    <location>
        <begin position="217"/>
        <end position="237"/>
    </location>
</feature>
<evidence type="ECO:0000256" key="5">
    <source>
        <dbReference type="SAM" id="MobiDB-lite"/>
    </source>
</evidence>
<evidence type="ECO:0000256" key="3">
    <source>
        <dbReference type="ARBA" id="ARBA00022989"/>
    </source>
</evidence>
<dbReference type="GO" id="GO:0071944">
    <property type="term" value="C:cell periphery"/>
    <property type="evidence" value="ECO:0007669"/>
    <property type="project" value="UniProtKB-ARBA"/>
</dbReference>
<keyword evidence="4 6" id="KW-0472">Membrane</keyword>
<comment type="caution">
    <text evidence="7">The sequence shown here is derived from an EMBL/GenBank/DDBJ whole genome shotgun (WGS) entry which is preliminary data.</text>
</comment>
<evidence type="ECO:0000256" key="2">
    <source>
        <dbReference type="ARBA" id="ARBA00022692"/>
    </source>
</evidence>
<evidence type="ECO:0000256" key="4">
    <source>
        <dbReference type="ARBA" id="ARBA00023136"/>
    </source>
</evidence>
<keyword evidence="8" id="KW-1185">Reference proteome</keyword>
<proteinExistence type="predicted"/>
<feature type="region of interest" description="Disordered" evidence="5">
    <location>
        <begin position="57"/>
        <end position="76"/>
    </location>
</feature>
<organism evidence="7 8">
    <name type="scientific">Boothiomyces macroporosus</name>
    <dbReference type="NCBI Taxonomy" id="261099"/>
    <lineage>
        <taxon>Eukaryota</taxon>
        <taxon>Fungi</taxon>
        <taxon>Fungi incertae sedis</taxon>
        <taxon>Chytridiomycota</taxon>
        <taxon>Chytridiomycota incertae sedis</taxon>
        <taxon>Chytridiomycetes</taxon>
        <taxon>Rhizophydiales</taxon>
        <taxon>Terramycetaceae</taxon>
        <taxon>Boothiomyces</taxon>
    </lineage>
</organism>
<evidence type="ECO:0000256" key="6">
    <source>
        <dbReference type="SAM" id="Phobius"/>
    </source>
</evidence>
<feature type="region of interest" description="Disordered" evidence="5">
    <location>
        <begin position="217"/>
        <end position="264"/>
    </location>
</feature>
<gene>
    <name evidence="7" type="ORF">HK103_005222</name>
</gene>
<dbReference type="GO" id="GO:0016020">
    <property type="term" value="C:membrane"/>
    <property type="evidence" value="ECO:0007669"/>
    <property type="project" value="UniProtKB-SubCell"/>
</dbReference>
<dbReference type="PANTHER" id="PTHR15549:SF6">
    <property type="entry name" value="MID2 DOMAIN-CONTAINING PROTEIN"/>
    <property type="match status" value="1"/>
</dbReference>